<dbReference type="InterPro" id="IPR036236">
    <property type="entry name" value="Znf_C2H2_sf"/>
</dbReference>
<accession>A0A2W1B954</accession>
<keyword evidence="2" id="KW-1185">Reference proteome</keyword>
<sequence length="103" mass="11530">MTRCAAGESPLYPAPAPHFIPQKGTNKLLLRRHTAVYPPSSSKKSDTPANTVHLKINRTKCEICGADVSKNNINSHMRRHIDVKPFKCSFKPCGKRFKDKVSQ</sequence>
<evidence type="ECO:0008006" key="3">
    <source>
        <dbReference type="Google" id="ProtNLM"/>
    </source>
</evidence>
<dbReference type="Proteomes" id="UP000249218">
    <property type="component" value="Unassembled WGS sequence"/>
</dbReference>
<dbReference type="AlphaFoldDB" id="A0A2W1B954"/>
<dbReference type="Gene3D" id="3.30.160.60">
    <property type="entry name" value="Classic Zinc Finger"/>
    <property type="match status" value="1"/>
</dbReference>
<reference evidence="1 2" key="1">
    <citation type="journal article" date="2017" name="BMC Biol.">
        <title>Genomic innovations, transcriptional plasticity and gene loss underlying the evolution and divergence of two highly polyphagous and invasive Helicoverpa pest species.</title>
        <authorList>
            <person name="Pearce S.L."/>
            <person name="Clarke D.F."/>
            <person name="East P.D."/>
            <person name="Elfekih S."/>
            <person name="Gordon K.H."/>
            <person name="Jermiin L.S."/>
            <person name="McGaughran A."/>
            <person name="Oakeshott J.G."/>
            <person name="Papanikolaou A."/>
            <person name="Perera O.P."/>
            <person name="Rane R.V."/>
            <person name="Richards S."/>
            <person name="Tay W.T."/>
            <person name="Walsh T.K."/>
            <person name="Anderson A."/>
            <person name="Anderson C.J."/>
            <person name="Asgari S."/>
            <person name="Board P.G."/>
            <person name="Bretschneider A."/>
            <person name="Campbell P.M."/>
            <person name="Chertemps T."/>
            <person name="Christeller J.T."/>
            <person name="Coppin C.W."/>
            <person name="Downes S.J."/>
            <person name="Duan G."/>
            <person name="Farnsworth C.A."/>
            <person name="Good R.T."/>
            <person name="Han L.B."/>
            <person name="Han Y.C."/>
            <person name="Hatje K."/>
            <person name="Horne I."/>
            <person name="Huang Y.P."/>
            <person name="Hughes D.S."/>
            <person name="Jacquin-Joly E."/>
            <person name="James W."/>
            <person name="Jhangiani S."/>
            <person name="Kollmar M."/>
            <person name="Kuwar S.S."/>
            <person name="Li S."/>
            <person name="Liu N.Y."/>
            <person name="Maibeche M.T."/>
            <person name="Miller J.R."/>
            <person name="Montagne N."/>
            <person name="Perry T."/>
            <person name="Qu J."/>
            <person name="Song S.V."/>
            <person name="Sutton G.G."/>
            <person name="Vogel H."/>
            <person name="Walenz B.P."/>
            <person name="Xu W."/>
            <person name="Zhang H.J."/>
            <person name="Zou Z."/>
            <person name="Batterham P."/>
            <person name="Edwards O.R."/>
            <person name="Feyereisen R."/>
            <person name="Gibbs R.A."/>
            <person name="Heckel D.G."/>
            <person name="McGrath A."/>
            <person name="Robin C."/>
            <person name="Scherer S.E."/>
            <person name="Worley K.C."/>
            <person name="Wu Y.D."/>
        </authorList>
    </citation>
    <scope>NUCLEOTIDE SEQUENCE [LARGE SCALE GENOMIC DNA]</scope>
    <source>
        <strain evidence="1">Harm_GR_Male_#8</strain>
        <tissue evidence="1">Whole organism</tissue>
    </source>
</reference>
<organism evidence="1 2">
    <name type="scientific">Helicoverpa armigera</name>
    <name type="common">Cotton bollworm</name>
    <name type="synonym">Heliothis armigera</name>
    <dbReference type="NCBI Taxonomy" id="29058"/>
    <lineage>
        <taxon>Eukaryota</taxon>
        <taxon>Metazoa</taxon>
        <taxon>Ecdysozoa</taxon>
        <taxon>Arthropoda</taxon>
        <taxon>Hexapoda</taxon>
        <taxon>Insecta</taxon>
        <taxon>Pterygota</taxon>
        <taxon>Neoptera</taxon>
        <taxon>Endopterygota</taxon>
        <taxon>Lepidoptera</taxon>
        <taxon>Glossata</taxon>
        <taxon>Ditrysia</taxon>
        <taxon>Noctuoidea</taxon>
        <taxon>Noctuidae</taxon>
        <taxon>Heliothinae</taxon>
        <taxon>Helicoverpa</taxon>
    </lineage>
</organism>
<evidence type="ECO:0000313" key="2">
    <source>
        <dbReference type="Proteomes" id="UP000249218"/>
    </source>
</evidence>
<dbReference type="EMBL" id="KZ150502">
    <property type="protein sequence ID" value="PZC70664.1"/>
    <property type="molecule type" value="Genomic_DNA"/>
</dbReference>
<proteinExistence type="predicted"/>
<gene>
    <name evidence="1" type="primary">HaOG215310</name>
    <name evidence="1" type="ORF">B5X24_HaOG215310</name>
</gene>
<protein>
    <recommendedName>
        <fullName evidence="3">C2H2-type domain-containing protein</fullName>
    </recommendedName>
</protein>
<evidence type="ECO:0000313" key="1">
    <source>
        <dbReference type="EMBL" id="PZC70664.1"/>
    </source>
</evidence>
<name>A0A2W1B954_HELAM</name>
<dbReference type="SUPFAM" id="SSF57667">
    <property type="entry name" value="beta-beta-alpha zinc fingers"/>
    <property type="match status" value="1"/>
</dbReference>